<name>K3YFI1_SETIT</name>
<dbReference type="HOGENOM" id="CLU_3351998_0_0_1"/>
<evidence type="ECO:0000256" key="1">
    <source>
        <dbReference type="SAM" id="SignalP"/>
    </source>
</evidence>
<feature type="signal peptide" evidence="1">
    <location>
        <begin position="1"/>
        <end position="22"/>
    </location>
</feature>
<reference evidence="3" key="1">
    <citation type="journal article" date="2012" name="Nat. Biotechnol.">
        <title>Reference genome sequence of the model plant Setaria.</title>
        <authorList>
            <person name="Bennetzen J.L."/>
            <person name="Schmutz J."/>
            <person name="Wang H."/>
            <person name="Percifield R."/>
            <person name="Hawkins J."/>
            <person name="Pontaroli A.C."/>
            <person name="Estep M."/>
            <person name="Feng L."/>
            <person name="Vaughn J.N."/>
            <person name="Grimwood J."/>
            <person name="Jenkins J."/>
            <person name="Barry K."/>
            <person name="Lindquist E."/>
            <person name="Hellsten U."/>
            <person name="Deshpande S."/>
            <person name="Wang X."/>
            <person name="Wu X."/>
            <person name="Mitros T."/>
            <person name="Triplett J."/>
            <person name="Yang X."/>
            <person name="Ye C.Y."/>
            <person name="Mauro-Herrera M."/>
            <person name="Wang L."/>
            <person name="Li P."/>
            <person name="Sharma M."/>
            <person name="Sharma R."/>
            <person name="Ronald P.C."/>
            <person name="Panaud O."/>
            <person name="Kellogg E.A."/>
            <person name="Brutnell T.P."/>
            <person name="Doust A.N."/>
            <person name="Tuskan G.A."/>
            <person name="Rokhsar D."/>
            <person name="Devos K.M."/>
        </authorList>
    </citation>
    <scope>NUCLEOTIDE SEQUENCE [LARGE SCALE GENOMIC DNA]</scope>
    <source>
        <strain evidence="3">cv. Yugu1</strain>
    </source>
</reference>
<keyword evidence="3" id="KW-1185">Reference proteome</keyword>
<dbReference type="Proteomes" id="UP000004995">
    <property type="component" value="Unassembled WGS sequence"/>
</dbReference>
<evidence type="ECO:0000313" key="2">
    <source>
        <dbReference type="EnsemblPlants" id="KQL00018"/>
    </source>
</evidence>
<reference evidence="2" key="2">
    <citation type="submission" date="2018-08" db="UniProtKB">
        <authorList>
            <consortium name="EnsemblPlants"/>
        </authorList>
    </citation>
    <scope>IDENTIFICATION</scope>
    <source>
        <strain evidence="2">Yugu1</strain>
    </source>
</reference>
<dbReference type="AlphaFoldDB" id="K3YFI1"/>
<organism evidence="2 3">
    <name type="scientific">Setaria italica</name>
    <name type="common">Foxtail millet</name>
    <name type="synonym">Panicum italicum</name>
    <dbReference type="NCBI Taxonomy" id="4555"/>
    <lineage>
        <taxon>Eukaryota</taxon>
        <taxon>Viridiplantae</taxon>
        <taxon>Streptophyta</taxon>
        <taxon>Embryophyta</taxon>
        <taxon>Tracheophyta</taxon>
        <taxon>Spermatophyta</taxon>
        <taxon>Magnoliopsida</taxon>
        <taxon>Liliopsida</taxon>
        <taxon>Poales</taxon>
        <taxon>Poaceae</taxon>
        <taxon>PACMAD clade</taxon>
        <taxon>Panicoideae</taxon>
        <taxon>Panicodae</taxon>
        <taxon>Paniceae</taxon>
        <taxon>Cenchrinae</taxon>
        <taxon>Setaria</taxon>
    </lineage>
</organism>
<dbReference type="Gramene" id="KQL00018">
    <property type="protein sequence ID" value="KQL00018"/>
    <property type="gene ID" value="SETIT_012999mg"/>
</dbReference>
<sequence>MPFLFILPPSLLLISFYSQMQTTSHFTPACEIAVIQP</sequence>
<keyword evidence="1" id="KW-0732">Signal</keyword>
<accession>K3YFI1</accession>
<dbReference type="EnsemblPlants" id="KQL00018">
    <property type="protein sequence ID" value="KQL00018"/>
    <property type="gene ID" value="SETIT_012999mg"/>
</dbReference>
<proteinExistence type="predicted"/>
<protein>
    <submittedName>
        <fullName evidence="2">Uncharacterized protein</fullName>
    </submittedName>
</protein>
<dbReference type="EMBL" id="AGNK02004592">
    <property type="status" value="NOT_ANNOTATED_CDS"/>
    <property type="molecule type" value="Genomic_DNA"/>
</dbReference>
<evidence type="ECO:0000313" key="3">
    <source>
        <dbReference type="Proteomes" id="UP000004995"/>
    </source>
</evidence>
<feature type="chain" id="PRO_5010126696" evidence="1">
    <location>
        <begin position="23"/>
        <end position="37"/>
    </location>
</feature>
<dbReference type="InParanoid" id="K3YFI1"/>